<dbReference type="InterPro" id="IPR002934">
    <property type="entry name" value="Polymerase_NTP_transf_dom"/>
</dbReference>
<dbReference type="CDD" id="cd05403">
    <property type="entry name" value="NT_KNTase_like"/>
    <property type="match status" value="1"/>
</dbReference>
<organism evidence="2 3">
    <name type="scientific">Sphaerotilus microaerophilus</name>
    <dbReference type="NCBI Taxonomy" id="2914710"/>
    <lineage>
        <taxon>Bacteria</taxon>
        <taxon>Pseudomonadati</taxon>
        <taxon>Pseudomonadota</taxon>
        <taxon>Betaproteobacteria</taxon>
        <taxon>Burkholderiales</taxon>
        <taxon>Sphaerotilaceae</taxon>
        <taxon>Sphaerotilus</taxon>
    </lineage>
</organism>
<evidence type="ECO:0000313" key="2">
    <source>
        <dbReference type="EMBL" id="BDI05040.1"/>
    </source>
</evidence>
<evidence type="ECO:0000313" key="3">
    <source>
        <dbReference type="Proteomes" id="UP001057498"/>
    </source>
</evidence>
<dbReference type="Pfam" id="PF01909">
    <property type="entry name" value="NTP_transf_2"/>
    <property type="match status" value="1"/>
</dbReference>
<protein>
    <recommendedName>
        <fullName evidence="1">Polymerase nucleotidyl transferase domain-containing protein</fullName>
    </recommendedName>
</protein>
<dbReference type="Gene3D" id="3.30.460.10">
    <property type="entry name" value="Beta Polymerase, domain 2"/>
    <property type="match status" value="1"/>
</dbReference>
<dbReference type="SUPFAM" id="SSF81301">
    <property type="entry name" value="Nucleotidyltransferase"/>
    <property type="match status" value="1"/>
</dbReference>
<name>A0ABN6PP21_9BURK</name>
<feature type="domain" description="Polymerase nucleotidyl transferase" evidence="1">
    <location>
        <begin position="32"/>
        <end position="63"/>
    </location>
</feature>
<gene>
    <name evidence="2" type="ORF">CATMQ487_20100</name>
</gene>
<dbReference type="InterPro" id="IPR043519">
    <property type="entry name" value="NT_sf"/>
</dbReference>
<dbReference type="RefSeq" id="WP_251973110.1">
    <property type="nucleotide sequence ID" value="NZ_AP025730.1"/>
</dbReference>
<evidence type="ECO:0000259" key="1">
    <source>
        <dbReference type="Pfam" id="PF01909"/>
    </source>
</evidence>
<sequence>MAGALLADLRFGLTASQRQAAVAVLQTVVERIDRVAVFGSRAEGRQRPNSDLDLVLFGPVDERDCDRLGTLFQDSALPFSVDVKSYDCLTYAPLRRHIDQAARAWLVRVGGRLTEVPASVDA</sequence>
<reference evidence="2" key="1">
    <citation type="submission" date="2022-04" db="EMBL/GenBank/DDBJ databases">
        <title>Whole genome sequence of Sphaerotilus sp. FB-5.</title>
        <authorList>
            <person name="Takeda M."/>
            <person name="Narihara S."/>
            <person name="Akimoto M."/>
            <person name="Akimoto R."/>
            <person name="Nishiyashiki S."/>
            <person name="Murakami T."/>
        </authorList>
    </citation>
    <scope>NUCLEOTIDE SEQUENCE</scope>
    <source>
        <strain evidence="2">FB-5</strain>
    </source>
</reference>
<accession>A0ABN6PP21</accession>
<dbReference type="EMBL" id="AP025730">
    <property type="protein sequence ID" value="BDI05040.1"/>
    <property type="molecule type" value="Genomic_DNA"/>
</dbReference>
<proteinExistence type="predicted"/>
<dbReference type="Proteomes" id="UP001057498">
    <property type="component" value="Chromosome"/>
</dbReference>
<keyword evidence="3" id="KW-1185">Reference proteome</keyword>